<dbReference type="InterPro" id="IPR027417">
    <property type="entry name" value="P-loop_NTPase"/>
</dbReference>
<proteinExistence type="predicted"/>
<evidence type="ECO:0000259" key="3">
    <source>
        <dbReference type="Pfam" id="PF18199"/>
    </source>
</evidence>
<dbReference type="Gene3D" id="3.10.490.20">
    <property type="match status" value="1"/>
</dbReference>
<dbReference type="Gene3D" id="3.40.50.300">
    <property type="entry name" value="P-loop containing nucleotide triphosphate hydrolases"/>
    <property type="match status" value="1"/>
</dbReference>
<dbReference type="FunFam" id="1.20.1270.280:FF:000001">
    <property type="entry name" value="dynein heavy chain 7, axonemal"/>
    <property type="match status" value="1"/>
</dbReference>
<feature type="domain" description="Dynein heavy chain AAA lid" evidence="2">
    <location>
        <begin position="286"/>
        <end position="425"/>
    </location>
</feature>
<evidence type="ECO:0000259" key="1">
    <source>
        <dbReference type="Pfam" id="PF03028"/>
    </source>
</evidence>
<feature type="domain" description="Dynein heavy chain C-terminal" evidence="3">
    <location>
        <begin position="431"/>
        <end position="733"/>
    </location>
</feature>
<feature type="domain" description="Dynein heavy chain region D6 P-loop" evidence="1">
    <location>
        <begin position="141"/>
        <end position="254"/>
    </location>
</feature>
<evidence type="ECO:0000313" key="4">
    <source>
        <dbReference type="Ensembl" id="ENSMMDP00005040165.1"/>
    </source>
</evidence>
<dbReference type="GO" id="GO:0008569">
    <property type="term" value="F:minus-end-directed microtubule motor activity"/>
    <property type="evidence" value="ECO:0007669"/>
    <property type="project" value="InterPro"/>
</dbReference>
<accession>A0A667ZAM0</accession>
<reference evidence="4" key="3">
    <citation type="submission" date="2025-09" db="UniProtKB">
        <authorList>
            <consortium name="Ensembl"/>
        </authorList>
    </citation>
    <scope>IDENTIFICATION</scope>
</reference>
<dbReference type="PANTHER" id="PTHR22878">
    <property type="entry name" value="DYNEIN HEAVY CHAIN 6, AXONEMAL-LIKE-RELATED"/>
    <property type="match status" value="1"/>
</dbReference>
<dbReference type="Gene3D" id="1.10.8.720">
    <property type="entry name" value="Region D6 of dynein motor"/>
    <property type="match status" value="1"/>
</dbReference>
<sequence>LVKFRNCLSVCMCQAEWRYLLSGGIPVQQLNNPAVSWLSERAWQDILGLSALPNFSSLAESFSTHMRGFKTIFDSSQPHREPLPGEWNTKLESFQKLLLLRCLRADRLTHGLQDFVSAQLGQRFIEPQTSDLSVVFKESSSSTPLIFVLSPGTDPAADLYKFADVMKFSKKLNAISLGQGQGPWAEAMMHSAMEKGQWVFFQNCHLAPSWMPSLERLIENIDPVKVHRDFRLWLTSLPSNKFPVSILQNGSKMTIEPPRGIKANLLKTYLNLTNDFITSCTKTTEFKCLLLSLCLFHGNVIERRKFGPLGFNIPYEFTDGDLRICISQLKMFLDEYQDIPYKVLKYTAGEINYGGRVTDDWDRRCILNVLEDFYCPAVLNVDHAYSSSRVYRQIETDLDIKGYLAYIRSLPINDTPEIFGLHDNANITFAQNETFALLGAVAQLQPRAASSGGKAREEIVEEIVTGIAEKIPKPINVQEVMNKYPVLYEESMNTVLIQEVIRYNRLLAVISQSLSDIVKALKGLVVMSSELELMANSLFINAVPDMWKAKAYPSLKPLASWVSDLLQRISFLKSWISDGIPAVFWISGFFFPQAFLTGTLQNYARRSVISIDTVGFDFEVMVKSASEITERPSMGCYIHGLFLEGACWDAEAGQLTESRPKELYTEMAVIWLIPKPNRKPPSSGVYICPIYKTLTRAGTLSTTGHSTNYVMAVELPTDRTQRHWIKRGVALICALDY</sequence>
<dbReference type="Pfam" id="PF18198">
    <property type="entry name" value="AAA_lid_11"/>
    <property type="match status" value="1"/>
</dbReference>
<dbReference type="AlphaFoldDB" id="A0A667ZAM0"/>
<dbReference type="FunFam" id="3.10.490.20:FF:000001">
    <property type="entry name" value="dynein heavy chain 7, axonemal"/>
    <property type="match status" value="1"/>
</dbReference>
<dbReference type="GO" id="GO:0007018">
    <property type="term" value="P:microtubule-based movement"/>
    <property type="evidence" value="ECO:0007669"/>
    <property type="project" value="InterPro"/>
</dbReference>
<dbReference type="GeneTree" id="ENSGT00940000154791"/>
<dbReference type="GO" id="GO:0030286">
    <property type="term" value="C:dynein complex"/>
    <property type="evidence" value="ECO:0007669"/>
    <property type="project" value="InterPro"/>
</dbReference>
<evidence type="ECO:0008006" key="6">
    <source>
        <dbReference type="Google" id="ProtNLM"/>
    </source>
</evidence>
<dbReference type="Pfam" id="PF18199">
    <property type="entry name" value="Dynein_C"/>
    <property type="match status" value="1"/>
</dbReference>
<protein>
    <recommendedName>
        <fullName evidence="6">Dynein axonemal heavy chain 1</fullName>
    </recommendedName>
</protein>
<dbReference type="FunFam" id="1.10.8.720:FF:000001">
    <property type="entry name" value="dynein heavy chain 7, axonemal"/>
    <property type="match status" value="1"/>
</dbReference>
<evidence type="ECO:0000313" key="5">
    <source>
        <dbReference type="Proteomes" id="UP000472263"/>
    </source>
</evidence>
<dbReference type="GO" id="GO:0045505">
    <property type="term" value="F:dynein intermediate chain binding"/>
    <property type="evidence" value="ECO:0007669"/>
    <property type="project" value="InterPro"/>
</dbReference>
<name>A0A667ZAM0_9TELE</name>
<keyword evidence="5" id="KW-1185">Reference proteome</keyword>
<dbReference type="InterPro" id="IPR004273">
    <property type="entry name" value="Dynein_heavy_D6_P-loop"/>
</dbReference>
<dbReference type="InterPro" id="IPR026983">
    <property type="entry name" value="DHC"/>
</dbReference>
<organism evidence="4 5">
    <name type="scientific">Myripristis murdjan</name>
    <name type="common">pinecone soldierfish</name>
    <dbReference type="NCBI Taxonomy" id="586833"/>
    <lineage>
        <taxon>Eukaryota</taxon>
        <taxon>Metazoa</taxon>
        <taxon>Chordata</taxon>
        <taxon>Craniata</taxon>
        <taxon>Vertebrata</taxon>
        <taxon>Euteleostomi</taxon>
        <taxon>Actinopterygii</taxon>
        <taxon>Neopterygii</taxon>
        <taxon>Teleostei</taxon>
        <taxon>Neoteleostei</taxon>
        <taxon>Acanthomorphata</taxon>
        <taxon>Holocentriformes</taxon>
        <taxon>Holocentridae</taxon>
        <taxon>Myripristis</taxon>
    </lineage>
</organism>
<dbReference type="InterPro" id="IPR041228">
    <property type="entry name" value="Dynein_C"/>
</dbReference>
<evidence type="ECO:0000259" key="2">
    <source>
        <dbReference type="Pfam" id="PF18198"/>
    </source>
</evidence>
<dbReference type="Gene3D" id="1.20.1270.280">
    <property type="match status" value="1"/>
</dbReference>
<dbReference type="PANTHER" id="PTHR22878:SF73">
    <property type="entry name" value="DYNEIN AXONEMAL HEAVY CHAIN 1"/>
    <property type="match status" value="1"/>
</dbReference>
<dbReference type="InterPro" id="IPR043160">
    <property type="entry name" value="Dynein_C_barrel"/>
</dbReference>
<dbReference type="Ensembl" id="ENSMMDT00005040993.1">
    <property type="protein sequence ID" value="ENSMMDP00005040165.1"/>
    <property type="gene ID" value="ENSMMDG00005018582.1"/>
</dbReference>
<dbReference type="Proteomes" id="UP000472263">
    <property type="component" value="Chromosome 5"/>
</dbReference>
<dbReference type="GO" id="GO:0051959">
    <property type="term" value="F:dynein light intermediate chain binding"/>
    <property type="evidence" value="ECO:0007669"/>
    <property type="project" value="InterPro"/>
</dbReference>
<dbReference type="InterPro" id="IPR041658">
    <property type="entry name" value="AAA_lid_11"/>
</dbReference>
<reference evidence="4" key="1">
    <citation type="submission" date="2019-06" db="EMBL/GenBank/DDBJ databases">
        <authorList>
            <consortium name="Wellcome Sanger Institute Data Sharing"/>
        </authorList>
    </citation>
    <scope>NUCLEOTIDE SEQUENCE [LARGE SCALE GENOMIC DNA]</scope>
</reference>
<dbReference type="Pfam" id="PF03028">
    <property type="entry name" value="Dynein_heavy"/>
    <property type="match status" value="1"/>
</dbReference>
<dbReference type="FunFam" id="3.40.50.300:FF:000362">
    <property type="entry name" value="Dynein, axonemal, heavy chain 6"/>
    <property type="match status" value="1"/>
</dbReference>
<dbReference type="InterPro" id="IPR042219">
    <property type="entry name" value="AAA_lid_11_sf"/>
</dbReference>
<reference evidence="4" key="2">
    <citation type="submission" date="2025-08" db="UniProtKB">
        <authorList>
            <consortium name="Ensembl"/>
        </authorList>
    </citation>
    <scope>IDENTIFICATION</scope>
</reference>